<comment type="caution">
    <text evidence="2">The sequence shown here is derived from an EMBL/GenBank/DDBJ whole genome shotgun (WGS) entry which is preliminary data.</text>
</comment>
<feature type="transmembrane region" description="Helical" evidence="1">
    <location>
        <begin position="36"/>
        <end position="66"/>
    </location>
</feature>
<protein>
    <recommendedName>
        <fullName evidence="4">DUF4190 domain-containing protein</fullName>
    </recommendedName>
</protein>
<evidence type="ECO:0000256" key="1">
    <source>
        <dbReference type="SAM" id="Phobius"/>
    </source>
</evidence>
<evidence type="ECO:0000313" key="3">
    <source>
        <dbReference type="Proteomes" id="UP001198893"/>
    </source>
</evidence>
<sequence length="140" mass="15434">MDFQPQPNGYQPNPNYSYNMNQAPQRNYMDKRSTGLATASIALGIVSIVTFCCLYAALPCGALAIILGLLSRGGEMTFSTTGKIGIVLGIIGLVLTIALYTFVIVMMFTNADFINQMSNGNTADYNELMRQFNEMNQMYQ</sequence>
<dbReference type="AlphaFoldDB" id="A0AAW4WKH9"/>
<accession>A0AAW4WKH9</accession>
<evidence type="ECO:0008006" key="4">
    <source>
        <dbReference type="Google" id="ProtNLM"/>
    </source>
</evidence>
<proteinExistence type="predicted"/>
<evidence type="ECO:0000313" key="2">
    <source>
        <dbReference type="EMBL" id="MCC2243307.1"/>
    </source>
</evidence>
<organism evidence="2 3">
    <name type="scientific">Roseburia amylophila</name>
    <dbReference type="NCBI Taxonomy" id="2981794"/>
    <lineage>
        <taxon>Bacteria</taxon>
        <taxon>Bacillati</taxon>
        <taxon>Bacillota</taxon>
        <taxon>Clostridia</taxon>
        <taxon>Lachnospirales</taxon>
        <taxon>Lachnospiraceae</taxon>
        <taxon>Roseburia</taxon>
    </lineage>
</organism>
<reference evidence="2" key="1">
    <citation type="submission" date="2021-10" db="EMBL/GenBank/DDBJ databases">
        <title>Anaerobic single-cell dispensing facilitates the cultivation of human gut bacteria.</title>
        <authorList>
            <person name="Afrizal A."/>
        </authorList>
    </citation>
    <scope>NUCLEOTIDE SEQUENCE</scope>
    <source>
        <strain evidence="2">CLA-AA-H204</strain>
    </source>
</reference>
<keyword evidence="1" id="KW-0472">Membrane</keyword>
<keyword evidence="1" id="KW-1133">Transmembrane helix</keyword>
<dbReference type="RefSeq" id="WP_227710765.1">
    <property type="nucleotide sequence ID" value="NZ_JAJEQW010000019.1"/>
</dbReference>
<gene>
    <name evidence="2" type="ORF">LKD47_13580</name>
</gene>
<name>A0AAW4WKH9_9FIRM</name>
<keyword evidence="1" id="KW-0812">Transmembrane</keyword>
<dbReference type="Proteomes" id="UP001198893">
    <property type="component" value="Unassembled WGS sequence"/>
</dbReference>
<dbReference type="EMBL" id="JAJEQW010000019">
    <property type="protein sequence ID" value="MCC2243307.1"/>
    <property type="molecule type" value="Genomic_DNA"/>
</dbReference>
<feature type="transmembrane region" description="Helical" evidence="1">
    <location>
        <begin position="86"/>
        <end position="108"/>
    </location>
</feature>